<protein>
    <submittedName>
        <fullName evidence="2">Uncharacterized protein</fullName>
    </submittedName>
</protein>
<keyword evidence="3" id="KW-1185">Reference proteome</keyword>
<evidence type="ECO:0000256" key="1">
    <source>
        <dbReference type="SAM" id="MobiDB-lite"/>
    </source>
</evidence>
<accession>A0ABN9UB71</accession>
<feature type="non-terminal residue" evidence="2">
    <location>
        <position position="1"/>
    </location>
</feature>
<evidence type="ECO:0000313" key="2">
    <source>
        <dbReference type="EMBL" id="CAK0856578.1"/>
    </source>
</evidence>
<name>A0ABN9UB71_9DINO</name>
<organism evidence="2 3">
    <name type="scientific">Prorocentrum cordatum</name>
    <dbReference type="NCBI Taxonomy" id="2364126"/>
    <lineage>
        <taxon>Eukaryota</taxon>
        <taxon>Sar</taxon>
        <taxon>Alveolata</taxon>
        <taxon>Dinophyceae</taxon>
        <taxon>Prorocentrales</taxon>
        <taxon>Prorocentraceae</taxon>
        <taxon>Prorocentrum</taxon>
    </lineage>
</organism>
<comment type="caution">
    <text evidence="2">The sequence shown here is derived from an EMBL/GenBank/DDBJ whole genome shotgun (WGS) entry which is preliminary data.</text>
</comment>
<sequence>GLRRLLLAAAGPPGGRPGSAAPARSAPAAAARAPGAASACGGRGGAAEAPGALQAAQLPEPDGVAAVGEDAGLWSLAGDTGGPPDAVAGQRQTSPWASAGSGGCPLEPCPAPTEPATDGADLEPWVDDWGRAEACSPAQFGAALRSPGGSDDGIEKEPTLVEESTLALEAPAPAERADAAEQVLPQEKTWLQELGDEPLLQEERTMLQVVPDGEPGLPREGTMLLMAQDATAIALPGGAGGAHGPRPSRWASDGVPEVELQGGGALPGPRGLLCQLLPCRCECASDLFWPRPPEVQVLEGLAYEPPSARRAASGSLAG</sequence>
<proteinExistence type="predicted"/>
<reference evidence="2" key="1">
    <citation type="submission" date="2023-10" db="EMBL/GenBank/DDBJ databases">
        <authorList>
            <person name="Chen Y."/>
            <person name="Shah S."/>
            <person name="Dougan E. K."/>
            <person name="Thang M."/>
            <person name="Chan C."/>
        </authorList>
    </citation>
    <scope>NUCLEOTIDE SEQUENCE [LARGE SCALE GENOMIC DNA]</scope>
</reference>
<feature type="compositionally biased region" description="Low complexity" evidence="1">
    <location>
        <begin position="1"/>
        <end position="11"/>
    </location>
</feature>
<dbReference type="Proteomes" id="UP001189429">
    <property type="component" value="Unassembled WGS sequence"/>
</dbReference>
<feature type="compositionally biased region" description="Low complexity" evidence="1">
    <location>
        <begin position="18"/>
        <end position="48"/>
    </location>
</feature>
<feature type="region of interest" description="Disordered" evidence="1">
    <location>
        <begin position="1"/>
        <end position="48"/>
    </location>
</feature>
<dbReference type="EMBL" id="CAUYUJ010015649">
    <property type="protein sequence ID" value="CAK0856578.1"/>
    <property type="molecule type" value="Genomic_DNA"/>
</dbReference>
<evidence type="ECO:0000313" key="3">
    <source>
        <dbReference type="Proteomes" id="UP001189429"/>
    </source>
</evidence>
<feature type="region of interest" description="Disordered" evidence="1">
    <location>
        <begin position="75"/>
        <end position="119"/>
    </location>
</feature>
<gene>
    <name evidence="2" type="ORF">PCOR1329_LOCUS46950</name>
</gene>